<dbReference type="Proteomes" id="UP000591735">
    <property type="component" value="Unassembled WGS sequence"/>
</dbReference>
<name>A0A840UKI9_9GAMM</name>
<dbReference type="EMBL" id="JACHFE010000005">
    <property type="protein sequence ID" value="MBB5321616.1"/>
    <property type="molecule type" value="Genomic_DNA"/>
</dbReference>
<keyword evidence="3" id="KW-1185">Reference proteome</keyword>
<sequence length="74" mass="8935">MHASAPIQQTYTDNRLTRDGAGRKERDVRGQDTIPRRYRDGRGGINLERVRQDQRRARQQSIRAMIHWLRHWLR</sequence>
<comment type="caution">
    <text evidence="2">The sequence shown here is derived from an EMBL/GenBank/DDBJ whole genome shotgun (WGS) entry which is preliminary data.</text>
</comment>
<protein>
    <submittedName>
        <fullName evidence="2">Uncharacterized protein</fullName>
    </submittedName>
</protein>
<feature type="region of interest" description="Disordered" evidence="1">
    <location>
        <begin position="1"/>
        <end position="41"/>
    </location>
</feature>
<evidence type="ECO:0000256" key="1">
    <source>
        <dbReference type="SAM" id="MobiDB-lite"/>
    </source>
</evidence>
<reference evidence="2 3" key="1">
    <citation type="submission" date="2020-08" db="EMBL/GenBank/DDBJ databases">
        <title>Genomic Encyclopedia of Type Strains, Phase IV (KMG-IV): sequencing the most valuable type-strain genomes for metagenomic binning, comparative biology and taxonomic classification.</title>
        <authorList>
            <person name="Goeker M."/>
        </authorList>
    </citation>
    <scope>NUCLEOTIDE SEQUENCE [LARGE SCALE GENOMIC DNA]</scope>
    <source>
        <strain evidence="2 3">DSM 22359</strain>
    </source>
</reference>
<accession>A0A840UKI9</accession>
<evidence type="ECO:0000313" key="3">
    <source>
        <dbReference type="Proteomes" id="UP000591735"/>
    </source>
</evidence>
<evidence type="ECO:0000313" key="2">
    <source>
        <dbReference type="EMBL" id="MBB5321616.1"/>
    </source>
</evidence>
<gene>
    <name evidence="2" type="ORF">HNR38_002110</name>
</gene>
<dbReference type="AlphaFoldDB" id="A0A840UKI9"/>
<dbReference type="RefSeq" id="WP_183703558.1">
    <property type="nucleotide sequence ID" value="NZ_JACHFE010000005.1"/>
</dbReference>
<organism evidence="2 3">
    <name type="scientific">Marinobacter oulmenensis</name>
    <dbReference type="NCBI Taxonomy" id="643747"/>
    <lineage>
        <taxon>Bacteria</taxon>
        <taxon>Pseudomonadati</taxon>
        <taxon>Pseudomonadota</taxon>
        <taxon>Gammaproteobacteria</taxon>
        <taxon>Pseudomonadales</taxon>
        <taxon>Marinobacteraceae</taxon>
        <taxon>Marinobacter</taxon>
    </lineage>
</organism>
<feature type="compositionally biased region" description="Basic and acidic residues" evidence="1">
    <location>
        <begin position="15"/>
        <end position="41"/>
    </location>
</feature>
<feature type="compositionally biased region" description="Polar residues" evidence="1">
    <location>
        <begin position="1"/>
        <end position="14"/>
    </location>
</feature>
<proteinExistence type="predicted"/>